<name>A0A0K0DAW8_ANGCA</name>
<dbReference type="Proteomes" id="UP000035642">
    <property type="component" value="Unassembled WGS sequence"/>
</dbReference>
<evidence type="ECO:0000256" key="1">
    <source>
        <dbReference type="SAM" id="MobiDB-lite"/>
    </source>
</evidence>
<dbReference type="SMART" id="SM00456">
    <property type="entry name" value="WW"/>
    <property type="match status" value="2"/>
</dbReference>
<organism evidence="3 4">
    <name type="scientific">Angiostrongylus cantonensis</name>
    <name type="common">Rat lungworm</name>
    <dbReference type="NCBI Taxonomy" id="6313"/>
    <lineage>
        <taxon>Eukaryota</taxon>
        <taxon>Metazoa</taxon>
        <taxon>Ecdysozoa</taxon>
        <taxon>Nematoda</taxon>
        <taxon>Chromadorea</taxon>
        <taxon>Rhabditida</taxon>
        <taxon>Rhabditina</taxon>
        <taxon>Rhabditomorpha</taxon>
        <taxon>Strongyloidea</taxon>
        <taxon>Metastrongylidae</taxon>
        <taxon>Angiostrongylus</taxon>
    </lineage>
</organism>
<feature type="domain" description="WW" evidence="2">
    <location>
        <begin position="134"/>
        <end position="161"/>
    </location>
</feature>
<evidence type="ECO:0000259" key="2">
    <source>
        <dbReference type="PROSITE" id="PS50020"/>
    </source>
</evidence>
<dbReference type="InterPro" id="IPR036020">
    <property type="entry name" value="WW_dom_sf"/>
</dbReference>
<feature type="region of interest" description="Disordered" evidence="1">
    <location>
        <begin position="61"/>
        <end position="86"/>
    </location>
</feature>
<dbReference type="PROSITE" id="PS01159">
    <property type="entry name" value="WW_DOMAIN_1"/>
    <property type="match status" value="2"/>
</dbReference>
<dbReference type="CDD" id="cd00201">
    <property type="entry name" value="WW"/>
    <property type="match status" value="2"/>
</dbReference>
<sequence>MLPGFGFPILNMNPSLVAGQQILLNANALQRVMVSTPNTLVSVPLPTGASVTGRPTPMLVPPGMAGEEGSNESPQTQSATTECPWTRHETAEGRVYYYNKITKESSWNKPDELKAPQERQERPTPATSTANVIWKEYKTPEGRAYYYNSVTKETTWTKPEALNTPAAAVEGLRPFAVFSLFFKIHLAGRQFVQSRKDHALLIFVYMY</sequence>
<dbReference type="GO" id="GO:0045292">
    <property type="term" value="P:mRNA cis splicing, via spliceosome"/>
    <property type="evidence" value="ECO:0007669"/>
    <property type="project" value="InterPro"/>
</dbReference>
<feature type="compositionally biased region" description="Basic and acidic residues" evidence="1">
    <location>
        <begin position="109"/>
        <end position="122"/>
    </location>
</feature>
<feature type="domain" description="WW" evidence="2">
    <location>
        <begin position="79"/>
        <end position="112"/>
    </location>
</feature>
<proteinExistence type="predicted"/>
<evidence type="ECO:0000313" key="4">
    <source>
        <dbReference type="WBParaSite" id="ACAC_0000748801-mRNA-1"/>
    </source>
</evidence>
<evidence type="ECO:0000313" key="3">
    <source>
        <dbReference type="Proteomes" id="UP000035642"/>
    </source>
</evidence>
<accession>A0A0K0DAW8</accession>
<dbReference type="AlphaFoldDB" id="A0A0K0DAW8"/>
<reference evidence="4" key="2">
    <citation type="submission" date="2017-02" db="UniProtKB">
        <authorList>
            <consortium name="WormBaseParasite"/>
        </authorList>
    </citation>
    <scope>IDENTIFICATION</scope>
</reference>
<dbReference type="Gene3D" id="2.20.70.10">
    <property type="match status" value="2"/>
</dbReference>
<protein>
    <submittedName>
        <fullName evidence="4">WW domain-containing protein</fullName>
    </submittedName>
</protein>
<reference evidence="3" key="1">
    <citation type="submission" date="2012-09" db="EMBL/GenBank/DDBJ databases">
        <authorList>
            <person name="Martin A.A."/>
        </authorList>
    </citation>
    <scope>NUCLEOTIDE SEQUENCE</scope>
</reference>
<dbReference type="InterPro" id="IPR039726">
    <property type="entry name" value="Prp40-like"/>
</dbReference>
<dbReference type="SUPFAM" id="SSF51045">
    <property type="entry name" value="WW domain"/>
    <property type="match status" value="2"/>
</dbReference>
<keyword evidence="3" id="KW-1185">Reference proteome</keyword>
<dbReference type="STRING" id="6313.A0A0K0DAW8"/>
<dbReference type="GO" id="GO:0071004">
    <property type="term" value="C:U2-type prespliceosome"/>
    <property type="evidence" value="ECO:0007669"/>
    <property type="project" value="TreeGrafter"/>
</dbReference>
<feature type="compositionally biased region" description="Polar residues" evidence="1">
    <location>
        <begin position="71"/>
        <end position="83"/>
    </location>
</feature>
<dbReference type="PROSITE" id="PS50020">
    <property type="entry name" value="WW_DOMAIN_2"/>
    <property type="match status" value="2"/>
</dbReference>
<dbReference type="GO" id="GO:0003723">
    <property type="term" value="F:RNA binding"/>
    <property type="evidence" value="ECO:0007669"/>
    <property type="project" value="TreeGrafter"/>
</dbReference>
<dbReference type="GO" id="GO:0005685">
    <property type="term" value="C:U1 snRNP"/>
    <property type="evidence" value="ECO:0007669"/>
    <property type="project" value="TreeGrafter"/>
</dbReference>
<dbReference type="Pfam" id="PF00397">
    <property type="entry name" value="WW"/>
    <property type="match status" value="2"/>
</dbReference>
<dbReference type="InterPro" id="IPR001202">
    <property type="entry name" value="WW_dom"/>
</dbReference>
<dbReference type="WBParaSite" id="ACAC_0000748801-mRNA-1">
    <property type="protein sequence ID" value="ACAC_0000748801-mRNA-1"/>
    <property type="gene ID" value="ACAC_0000748801"/>
</dbReference>
<feature type="region of interest" description="Disordered" evidence="1">
    <location>
        <begin position="108"/>
        <end position="129"/>
    </location>
</feature>
<dbReference type="PANTHER" id="PTHR11864:SF0">
    <property type="entry name" value="PRP40 PRE-MRNA PROCESSING FACTOR 40 HOMOLOG A (YEAST)"/>
    <property type="match status" value="1"/>
</dbReference>
<dbReference type="PANTHER" id="PTHR11864">
    <property type="entry name" value="PRE-MRNA-PROCESSING PROTEIN PRP40"/>
    <property type="match status" value="1"/>
</dbReference>